<dbReference type="Pfam" id="PF13432">
    <property type="entry name" value="TPR_16"/>
    <property type="match status" value="1"/>
</dbReference>
<name>A0A2W4Z2D0_9SPHN</name>
<accession>A0A2W4Z2D0</accession>
<dbReference type="EMBL" id="QFNF01000027">
    <property type="protein sequence ID" value="PZO76254.1"/>
    <property type="molecule type" value="Genomic_DNA"/>
</dbReference>
<evidence type="ECO:0000313" key="2">
    <source>
        <dbReference type="Proteomes" id="UP000248614"/>
    </source>
</evidence>
<proteinExistence type="predicted"/>
<organism evidence="1 2">
    <name type="scientific">Sphingomonas hengshuiensis</name>
    <dbReference type="NCBI Taxonomy" id="1609977"/>
    <lineage>
        <taxon>Bacteria</taxon>
        <taxon>Pseudomonadati</taxon>
        <taxon>Pseudomonadota</taxon>
        <taxon>Alphaproteobacteria</taxon>
        <taxon>Sphingomonadales</taxon>
        <taxon>Sphingomonadaceae</taxon>
        <taxon>Sphingomonas</taxon>
    </lineage>
</organism>
<protein>
    <submittedName>
        <fullName evidence="1">Uncharacterized protein</fullName>
    </submittedName>
</protein>
<dbReference type="InterPro" id="IPR011990">
    <property type="entry name" value="TPR-like_helical_dom_sf"/>
</dbReference>
<dbReference type="SUPFAM" id="SSF48452">
    <property type="entry name" value="TPR-like"/>
    <property type="match status" value="1"/>
</dbReference>
<gene>
    <name evidence="1" type="ORF">DI632_10740</name>
</gene>
<dbReference type="Gene3D" id="1.25.40.10">
    <property type="entry name" value="Tetratricopeptide repeat domain"/>
    <property type="match status" value="1"/>
</dbReference>
<reference evidence="1 2" key="1">
    <citation type="submission" date="2017-08" db="EMBL/GenBank/DDBJ databases">
        <title>Infants hospitalized years apart are colonized by the same room-sourced microbial strains.</title>
        <authorList>
            <person name="Brooks B."/>
            <person name="Olm M.R."/>
            <person name="Firek B.A."/>
            <person name="Baker R."/>
            <person name="Thomas B.C."/>
            <person name="Morowitz M.J."/>
            <person name="Banfield J.F."/>
        </authorList>
    </citation>
    <scope>NUCLEOTIDE SEQUENCE [LARGE SCALE GENOMIC DNA]</scope>
    <source>
        <strain evidence="1">S2_018_000_R3_110</strain>
    </source>
</reference>
<dbReference type="AlphaFoldDB" id="A0A2W4Z2D0"/>
<comment type="caution">
    <text evidence="1">The sequence shown here is derived from an EMBL/GenBank/DDBJ whole genome shotgun (WGS) entry which is preliminary data.</text>
</comment>
<sequence length="250" mass="25644">MLAPLLFLAIQAAAGPNLPAGATPEARYDACVDAATTAPEQAEKIAGQWRLVGGGFLARQCLGMSYATRQRWSAAAEAFEQAAREAEVAQDARAANYWAQAGNARLADGDTIAAGAALDAALASGSLTGLARGEAQLDRARVRVAGGDLAGARGDIDRALKDAPADPLAWLLSATLARRTNDLTRARADIAEAVRRSPDDASVQLEAGNIAGLSGDARAARMAFEAVQRLSPDSAQARAAAASLDTLPPG</sequence>
<dbReference type="Proteomes" id="UP000248614">
    <property type="component" value="Unassembled WGS sequence"/>
</dbReference>
<evidence type="ECO:0000313" key="1">
    <source>
        <dbReference type="EMBL" id="PZO76254.1"/>
    </source>
</evidence>